<keyword evidence="2" id="KW-1185">Reference proteome</keyword>
<protein>
    <submittedName>
        <fullName evidence="1">Uncharacterized protein</fullName>
    </submittedName>
</protein>
<evidence type="ECO:0000313" key="1">
    <source>
        <dbReference type="EMBL" id="SBT40743.1"/>
    </source>
</evidence>
<name>A0A1A8ZA47_9ACTN</name>
<organism evidence="1 2">
    <name type="scientific">Micromonospora auratinigra</name>
    <dbReference type="NCBI Taxonomy" id="261654"/>
    <lineage>
        <taxon>Bacteria</taxon>
        <taxon>Bacillati</taxon>
        <taxon>Actinomycetota</taxon>
        <taxon>Actinomycetes</taxon>
        <taxon>Micromonosporales</taxon>
        <taxon>Micromonosporaceae</taxon>
        <taxon>Micromonospora</taxon>
    </lineage>
</organism>
<dbReference type="Proteomes" id="UP000199385">
    <property type="component" value="Chromosome I"/>
</dbReference>
<proteinExistence type="predicted"/>
<evidence type="ECO:0000313" key="2">
    <source>
        <dbReference type="Proteomes" id="UP000199385"/>
    </source>
</evidence>
<reference evidence="2" key="1">
    <citation type="submission" date="2016-06" db="EMBL/GenBank/DDBJ databases">
        <authorList>
            <person name="Varghese N."/>
            <person name="Submissions Spin"/>
        </authorList>
    </citation>
    <scope>NUCLEOTIDE SEQUENCE [LARGE SCALE GENOMIC DNA]</scope>
    <source>
        <strain evidence="2">DSM 44815</strain>
    </source>
</reference>
<sequence length="90" mass="10647">MLDLKDLRTGDHRYVIGDGEDFKAWLSFHPEDEEPHLSHPIWVDVATEKGAEYEVGRRLFQLLADSDRFRVVLFLDWNCDRSTHLSCQDW</sequence>
<dbReference type="AlphaFoldDB" id="A0A1A8ZA47"/>
<dbReference type="EMBL" id="LT594323">
    <property type="protein sequence ID" value="SBT40743.1"/>
    <property type="molecule type" value="Genomic_DNA"/>
</dbReference>
<accession>A0A1A8ZA47</accession>
<gene>
    <name evidence="1" type="ORF">GA0070611_1368</name>
</gene>
<dbReference type="PATRIC" id="fig|261654.4.peg.1393"/>